<dbReference type="GO" id="GO:0032259">
    <property type="term" value="P:methylation"/>
    <property type="evidence" value="ECO:0007669"/>
    <property type="project" value="UniProtKB-KW"/>
</dbReference>
<dbReference type="InterPro" id="IPR029063">
    <property type="entry name" value="SAM-dependent_MTases_sf"/>
</dbReference>
<dbReference type="PRINTS" id="PR00507">
    <property type="entry name" value="N12N6MTFRASE"/>
</dbReference>
<accession>A0A558D5R4</accession>
<dbReference type="RefSeq" id="WP_144586764.1">
    <property type="nucleotide sequence ID" value="NZ_VJWX01000053.1"/>
</dbReference>
<keyword evidence="3" id="KW-0808">Transferase</keyword>
<evidence type="ECO:0000313" key="3">
    <source>
        <dbReference type="EMBL" id="TVT56348.1"/>
    </source>
</evidence>
<dbReference type="EMBL" id="VJWX01000053">
    <property type="protein sequence ID" value="TVT56348.1"/>
    <property type="molecule type" value="Genomic_DNA"/>
</dbReference>
<dbReference type="SUPFAM" id="SSF53335">
    <property type="entry name" value="S-adenosyl-L-methionine-dependent methyltransferases"/>
    <property type="match status" value="1"/>
</dbReference>
<dbReference type="Gene3D" id="3.40.50.150">
    <property type="entry name" value="Vaccinia Virus protein VP39"/>
    <property type="match status" value="1"/>
</dbReference>
<reference evidence="3 4" key="2">
    <citation type="submission" date="2019-08" db="EMBL/GenBank/DDBJ databases">
        <title>Amycolatopsis acidicola sp. nov., isolated from peat swamp forest soil.</title>
        <authorList>
            <person name="Srisuk N."/>
        </authorList>
    </citation>
    <scope>NUCLEOTIDE SEQUENCE [LARGE SCALE GENOMIC DNA]</scope>
    <source>
        <strain evidence="3 4">TBRC 6029</strain>
    </source>
</reference>
<evidence type="ECO:0000313" key="4">
    <source>
        <dbReference type="Proteomes" id="UP000320011"/>
    </source>
</evidence>
<keyword evidence="4" id="KW-1185">Reference proteome</keyword>
<evidence type="ECO:0000256" key="1">
    <source>
        <dbReference type="ARBA" id="ARBA00022747"/>
    </source>
</evidence>
<dbReference type="Proteomes" id="UP000320011">
    <property type="component" value="Unassembled WGS sequence"/>
</dbReference>
<dbReference type="PANTHER" id="PTHR42998:SF1">
    <property type="entry name" value="TYPE I RESTRICTION ENZYME HINDI METHYLASE SUBUNIT"/>
    <property type="match status" value="1"/>
</dbReference>
<organism evidence="3 4">
    <name type="scientific">Amycolatopsis rhizosphaerae</name>
    <dbReference type="NCBI Taxonomy" id="2053003"/>
    <lineage>
        <taxon>Bacteria</taxon>
        <taxon>Bacillati</taxon>
        <taxon>Actinomycetota</taxon>
        <taxon>Actinomycetes</taxon>
        <taxon>Pseudonocardiales</taxon>
        <taxon>Pseudonocardiaceae</taxon>
        <taxon>Amycolatopsis</taxon>
    </lineage>
</organism>
<dbReference type="InterPro" id="IPR002052">
    <property type="entry name" value="DNA_methylase_N6_adenine_CS"/>
</dbReference>
<comment type="caution">
    <text evidence="3">The sequence shown here is derived from an EMBL/GenBank/DDBJ whole genome shotgun (WGS) entry which is preliminary data.</text>
</comment>
<dbReference type="InterPro" id="IPR052916">
    <property type="entry name" value="Type-I_RE_MTase_Subunit"/>
</dbReference>
<feature type="domain" description="DNA methylase adenine-specific" evidence="2">
    <location>
        <begin position="170"/>
        <end position="358"/>
    </location>
</feature>
<dbReference type="PROSITE" id="PS00092">
    <property type="entry name" value="N6_MTASE"/>
    <property type="match status" value="1"/>
</dbReference>
<protein>
    <submittedName>
        <fullName evidence="3">N-6 DNA methylase</fullName>
    </submittedName>
</protein>
<reference evidence="3 4" key="1">
    <citation type="submission" date="2019-07" db="EMBL/GenBank/DDBJ databases">
        <authorList>
            <person name="Duangmal K."/>
            <person name="Teo W.F.A."/>
        </authorList>
    </citation>
    <scope>NUCLEOTIDE SEQUENCE [LARGE SCALE GENOMIC DNA]</scope>
    <source>
        <strain evidence="3 4">TBRC 6029</strain>
    </source>
</reference>
<keyword evidence="3" id="KW-0489">Methyltransferase</keyword>
<dbReference type="OrthoDB" id="9784823at2"/>
<dbReference type="GO" id="GO:0008170">
    <property type="term" value="F:N-methyltransferase activity"/>
    <property type="evidence" value="ECO:0007669"/>
    <property type="project" value="InterPro"/>
</dbReference>
<keyword evidence="1" id="KW-0680">Restriction system</keyword>
<dbReference type="Pfam" id="PF02384">
    <property type="entry name" value="N6_Mtase"/>
    <property type="match status" value="1"/>
</dbReference>
<name>A0A558D5R4_9PSEU</name>
<gene>
    <name evidence="3" type="ORF">FNH05_08420</name>
</gene>
<dbReference type="AlphaFoldDB" id="A0A558D5R4"/>
<evidence type="ECO:0000259" key="2">
    <source>
        <dbReference type="Pfam" id="PF02384"/>
    </source>
</evidence>
<sequence>MDGSFQREAEVGVPTVSASDIARLSGVRKAAVSNWRRRYSDFPAPVGGTSASPLYSLDQVEAWLTEHGKEYAVPAGERIWPMVRAAVEDLRLGDLVGSLGAFLVFHQRDPRAWQKLEDESDEALAVAVTAAITSTVPELPTPPEPFPAQWAELLRSVADFAGTKGHRAAFEFLRERYLDAHARRLSLTPPELATVMVRLAGATRGTVLDPACGLGTLLSAAQAAGAERLLGQDVSETFARITAVTLLLSAASADIAVGDALRSDAYAENQADSVVCNPPFSERSWGYDELAADPRWEYGLPPRGEPELAWLQHCVAHVRPGGHVVILMPAAAASRRAGRRLRGNLLRSGVLRAVISTPGTGAPAAPGPDLWVLRKPADGDPAPSRMLLAACVEDLGFAERAWRWFVDGSGQAPSGAQAIGIIDLLDDEIDLSPARHLTSATPVDHAAGFQSVRTRLPEAITRLKEALPELATSGDRVETPMTTLGELIKAGLVTVQQSPLKMVTGRGSLRVLTVADVLAGRSPSERTNQVPGLVTIRPGDVVVPLLSREPVARVAVEEAALGPQLLLFTAERMDPHFLAGYLRLARDTRTGRATSTSGRLDPRRVPIPLLDLAEQRRYGKAFRELTLTEDALREVRMMGEETVRLGFAGLAEGTLLPGTPRNEC</sequence>
<dbReference type="CDD" id="cd02440">
    <property type="entry name" value="AdoMet_MTases"/>
    <property type="match status" value="1"/>
</dbReference>
<dbReference type="GO" id="GO:0003677">
    <property type="term" value="F:DNA binding"/>
    <property type="evidence" value="ECO:0007669"/>
    <property type="project" value="InterPro"/>
</dbReference>
<dbReference type="GO" id="GO:0009307">
    <property type="term" value="P:DNA restriction-modification system"/>
    <property type="evidence" value="ECO:0007669"/>
    <property type="project" value="UniProtKB-KW"/>
</dbReference>
<dbReference type="InterPro" id="IPR003356">
    <property type="entry name" value="DNA_methylase_A-5"/>
</dbReference>
<proteinExistence type="predicted"/>
<dbReference type="PANTHER" id="PTHR42998">
    <property type="entry name" value="TYPE I RESTRICTION ENZYME HINDVIIP M PROTEIN-RELATED"/>
    <property type="match status" value="1"/>
</dbReference>